<organism evidence="1 2">
    <name type="scientific">Ilyodon furcidens</name>
    <name type="common">goldbreast splitfin</name>
    <dbReference type="NCBI Taxonomy" id="33524"/>
    <lineage>
        <taxon>Eukaryota</taxon>
        <taxon>Metazoa</taxon>
        <taxon>Chordata</taxon>
        <taxon>Craniata</taxon>
        <taxon>Vertebrata</taxon>
        <taxon>Euteleostomi</taxon>
        <taxon>Actinopterygii</taxon>
        <taxon>Neopterygii</taxon>
        <taxon>Teleostei</taxon>
        <taxon>Neoteleostei</taxon>
        <taxon>Acanthomorphata</taxon>
        <taxon>Ovalentaria</taxon>
        <taxon>Atherinomorphae</taxon>
        <taxon>Cyprinodontiformes</taxon>
        <taxon>Goodeidae</taxon>
        <taxon>Ilyodon</taxon>
    </lineage>
</organism>
<name>A0ABV0UPW5_9TELE</name>
<gene>
    <name evidence="1" type="ORF">ILYODFUR_038630</name>
</gene>
<evidence type="ECO:0000313" key="2">
    <source>
        <dbReference type="Proteomes" id="UP001482620"/>
    </source>
</evidence>
<feature type="non-terminal residue" evidence="1">
    <location>
        <position position="113"/>
    </location>
</feature>
<evidence type="ECO:0000313" key="1">
    <source>
        <dbReference type="EMBL" id="MEQ2246455.1"/>
    </source>
</evidence>
<accession>A0ABV0UPW5</accession>
<dbReference type="EMBL" id="JAHRIQ010079360">
    <property type="protein sequence ID" value="MEQ2246455.1"/>
    <property type="molecule type" value="Genomic_DNA"/>
</dbReference>
<keyword evidence="2" id="KW-1185">Reference proteome</keyword>
<reference evidence="1 2" key="1">
    <citation type="submission" date="2021-06" db="EMBL/GenBank/DDBJ databases">
        <authorList>
            <person name="Palmer J.M."/>
        </authorList>
    </citation>
    <scope>NUCLEOTIDE SEQUENCE [LARGE SCALE GENOMIC DNA]</scope>
    <source>
        <strain evidence="2">if_2019</strain>
        <tissue evidence="1">Muscle</tissue>
    </source>
</reference>
<proteinExistence type="predicted"/>
<protein>
    <submittedName>
        <fullName evidence="1">Uncharacterized protein</fullName>
    </submittedName>
</protein>
<comment type="caution">
    <text evidence="1">The sequence shown here is derived from an EMBL/GenBank/DDBJ whole genome shotgun (WGS) entry which is preliminary data.</text>
</comment>
<dbReference type="Proteomes" id="UP001482620">
    <property type="component" value="Unassembled WGS sequence"/>
</dbReference>
<sequence>MRRCVQTFGLFCKSITHYLSAHHLCSPFHHNISNQTKLFLLSISELQLISMPSSSESMAEVESVEVVEPEENLNNHRYSQPLDEEGLMRNGLNIWIFLKRNAFVILTMVAVAV</sequence>